<dbReference type="NCBIfam" id="TIGR03178">
    <property type="entry name" value="allantoinase"/>
    <property type="match status" value="1"/>
</dbReference>
<dbReference type="InterPro" id="IPR011059">
    <property type="entry name" value="Metal-dep_hydrolase_composite"/>
</dbReference>
<evidence type="ECO:0000256" key="3">
    <source>
        <dbReference type="ARBA" id="ARBA00010368"/>
    </source>
</evidence>
<dbReference type="SUPFAM" id="SSF51338">
    <property type="entry name" value="Composite domain of metallo-dependent hydrolases"/>
    <property type="match status" value="1"/>
</dbReference>
<dbReference type="STRING" id="380244.SAMN05216298_4498"/>
<keyword evidence="7" id="KW-0479">Metal-binding</keyword>
<evidence type="ECO:0000313" key="11">
    <source>
        <dbReference type="EMBL" id="SDL61035.1"/>
    </source>
</evidence>
<dbReference type="Pfam" id="PF01979">
    <property type="entry name" value="Amidohydro_1"/>
    <property type="match status" value="1"/>
</dbReference>
<evidence type="ECO:0000256" key="7">
    <source>
        <dbReference type="ARBA" id="ARBA00022723"/>
    </source>
</evidence>
<dbReference type="InterPro" id="IPR017593">
    <property type="entry name" value="Allantoinase"/>
</dbReference>
<dbReference type="SUPFAM" id="SSF51556">
    <property type="entry name" value="Metallo-dependent hydrolases"/>
    <property type="match status" value="1"/>
</dbReference>
<dbReference type="GO" id="GO:0008270">
    <property type="term" value="F:zinc ion binding"/>
    <property type="evidence" value="ECO:0007669"/>
    <property type="project" value="InterPro"/>
</dbReference>
<dbReference type="FunFam" id="3.20.20.140:FF:000032">
    <property type="entry name" value="Allantoinase Dal1"/>
    <property type="match status" value="1"/>
</dbReference>
<dbReference type="GO" id="GO:0004038">
    <property type="term" value="F:allantoinase activity"/>
    <property type="evidence" value="ECO:0007669"/>
    <property type="project" value="UniProtKB-EC"/>
</dbReference>
<dbReference type="AlphaFoldDB" id="A0A1G9LHN8"/>
<evidence type="ECO:0000256" key="8">
    <source>
        <dbReference type="ARBA" id="ARBA00022801"/>
    </source>
</evidence>
<evidence type="ECO:0000313" key="12">
    <source>
        <dbReference type="Proteomes" id="UP000198662"/>
    </source>
</evidence>
<evidence type="ECO:0000259" key="10">
    <source>
        <dbReference type="Pfam" id="PF01979"/>
    </source>
</evidence>
<protein>
    <recommendedName>
        <fullName evidence="5">allantoinase</fullName>
        <ecNumber evidence="5">3.5.2.5</ecNumber>
    </recommendedName>
</protein>
<comment type="pathway">
    <text evidence="2">Nitrogen metabolism; (S)-allantoin degradation; allantoate from (S)-allantoin: step 1/1.</text>
</comment>
<dbReference type="EMBL" id="FNGF01000007">
    <property type="protein sequence ID" value="SDL61035.1"/>
    <property type="molecule type" value="Genomic_DNA"/>
</dbReference>
<organism evidence="11 12">
    <name type="scientific">Glycomyces sambucus</name>
    <dbReference type="NCBI Taxonomy" id="380244"/>
    <lineage>
        <taxon>Bacteria</taxon>
        <taxon>Bacillati</taxon>
        <taxon>Actinomycetota</taxon>
        <taxon>Actinomycetes</taxon>
        <taxon>Glycomycetales</taxon>
        <taxon>Glycomycetaceae</taxon>
        <taxon>Glycomyces</taxon>
    </lineage>
</organism>
<keyword evidence="9" id="KW-0862">Zinc</keyword>
<comment type="similarity">
    <text evidence="3">Belongs to the metallo-dependent hydrolases superfamily. Allantoinase family.</text>
</comment>
<evidence type="ECO:0000256" key="2">
    <source>
        <dbReference type="ARBA" id="ARBA00004968"/>
    </source>
</evidence>
<dbReference type="EC" id="3.5.2.5" evidence="5"/>
<keyword evidence="8" id="KW-0378">Hydrolase</keyword>
<evidence type="ECO:0000256" key="4">
    <source>
        <dbReference type="ARBA" id="ARBA00011881"/>
    </source>
</evidence>
<feature type="domain" description="Amidohydrolase-related" evidence="10">
    <location>
        <begin position="64"/>
        <end position="433"/>
    </location>
</feature>
<dbReference type="PANTHER" id="PTHR43668">
    <property type="entry name" value="ALLANTOINASE"/>
    <property type="match status" value="1"/>
</dbReference>
<keyword evidence="6" id="KW-0659">Purine metabolism</keyword>
<dbReference type="InterPro" id="IPR050138">
    <property type="entry name" value="DHOase/Allantoinase_Hydrolase"/>
</dbReference>
<evidence type="ECO:0000256" key="6">
    <source>
        <dbReference type="ARBA" id="ARBA00022631"/>
    </source>
</evidence>
<evidence type="ECO:0000256" key="1">
    <source>
        <dbReference type="ARBA" id="ARBA00001947"/>
    </source>
</evidence>
<dbReference type="GO" id="GO:0050897">
    <property type="term" value="F:cobalt ion binding"/>
    <property type="evidence" value="ECO:0007669"/>
    <property type="project" value="InterPro"/>
</dbReference>
<sequence>MMTDPSDISAPVVYDLVLRSRRTVLPDGERPAAVAVAGERIAVIGDYTEPIPARRTEDLRDLALLPGLVDTHVHVNEPGRTDWEGFASATRAAAAGGVTTLVDMPLNSLPPTVDTAALAAKREAAKGKTWIDTGFWGGAIPGNETELKALHEAGVFGFKCFTAPSGVPEFPPLDRAGLIRACTTTAALGTVLLVHAEHPDRLRDTDSAPGFDRFLATRPPEAETDAIRDVIDAAKATRARVHILHLSAAGALDQIERARRDGVRITAETCPHYLALTAEQVPDRATAYKCCPPVRGAANRDALWDGLARGRIDFVVSDHSPSPPELKTGDFATSWGGIASLQIGLPVVWTEARARGHGLTDLAAWMSRGPADFADLPRKGRIAAGADADLVAFDPDRAWTVHAADLLHRHPVTPYDGRALTGDVVATWLRGKRIDTEAAPRGRQLKRSPR</sequence>
<keyword evidence="12" id="KW-1185">Reference proteome</keyword>
<accession>A0A1G9LHN8</accession>
<gene>
    <name evidence="11" type="ORF">SAMN05216298_4498</name>
</gene>
<evidence type="ECO:0000256" key="9">
    <source>
        <dbReference type="ARBA" id="ARBA00022833"/>
    </source>
</evidence>
<dbReference type="Gene3D" id="3.20.20.140">
    <property type="entry name" value="Metal-dependent hydrolases"/>
    <property type="match status" value="1"/>
</dbReference>
<comment type="cofactor">
    <cofactor evidence="1">
        <name>Zn(2+)</name>
        <dbReference type="ChEBI" id="CHEBI:29105"/>
    </cofactor>
</comment>
<dbReference type="GO" id="GO:0006145">
    <property type="term" value="P:purine nucleobase catabolic process"/>
    <property type="evidence" value="ECO:0007669"/>
    <property type="project" value="TreeGrafter"/>
</dbReference>
<comment type="subunit">
    <text evidence="4">Homotetramer.</text>
</comment>
<reference evidence="12" key="1">
    <citation type="submission" date="2016-10" db="EMBL/GenBank/DDBJ databases">
        <authorList>
            <person name="Varghese N."/>
            <person name="Submissions S."/>
        </authorList>
    </citation>
    <scope>NUCLEOTIDE SEQUENCE [LARGE SCALE GENOMIC DNA]</scope>
    <source>
        <strain evidence="12">CGMCC 4.3147</strain>
    </source>
</reference>
<dbReference type="PANTHER" id="PTHR43668:SF2">
    <property type="entry name" value="ALLANTOINASE"/>
    <property type="match status" value="1"/>
</dbReference>
<name>A0A1G9LHN8_9ACTN</name>
<dbReference type="InterPro" id="IPR032466">
    <property type="entry name" value="Metal_Hydrolase"/>
</dbReference>
<dbReference type="Proteomes" id="UP000198662">
    <property type="component" value="Unassembled WGS sequence"/>
</dbReference>
<dbReference type="InterPro" id="IPR006680">
    <property type="entry name" value="Amidohydro-rel"/>
</dbReference>
<proteinExistence type="inferred from homology"/>
<dbReference type="GO" id="GO:0000256">
    <property type="term" value="P:allantoin catabolic process"/>
    <property type="evidence" value="ECO:0007669"/>
    <property type="project" value="InterPro"/>
</dbReference>
<evidence type="ECO:0000256" key="5">
    <source>
        <dbReference type="ARBA" id="ARBA00012863"/>
    </source>
</evidence>
<dbReference type="GO" id="GO:0005737">
    <property type="term" value="C:cytoplasm"/>
    <property type="evidence" value="ECO:0007669"/>
    <property type="project" value="TreeGrafter"/>
</dbReference>
<dbReference type="RefSeq" id="WP_245712353.1">
    <property type="nucleotide sequence ID" value="NZ_FNGF01000007.1"/>
</dbReference>